<evidence type="ECO:0000313" key="5">
    <source>
        <dbReference type="EMBL" id="CAL1583781.1"/>
    </source>
</evidence>
<keyword evidence="1" id="KW-0963">Cytoplasm</keyword>
<dbReference type="GO" id="GO:0010970">
    <property type="term" value="P:transport along microtubule"/>
    <property type="evidence" value="ECO:0007669"/>
    <property type="project" value="TreeGrafter"/>
</dbReference>
<proteinExistence type="predicted"/>
<dbReference type="GO" id="GO:0005868">
    <property type="term" value="C:cytoplasmic dynein complex"/>
    <property type="evidence" value="ECO:0007669"/>
    <property type="project" value="TreeGrafter"/>
</dbReference>
<dbReference type="PANTHER" id="PTHR12442">
    <property type="entry name" value="DYNEIN INTERMEDIATE CHAIN"/>
    <property type="match status" value="1"/>
</dbReference>
<evidence type="ECO:0000256" key="2">
    <source>
        <dbReference type="ARBA" id="ARBA00022574"/>
    </source>
</evidence>
<dbReference type="InterPro" id="IPR036322">
    <property type="entry name" value="WD40_repeat_dom_sf"/>
</dbReference>
<dbReference type="SUPFAM" id="SSF50978">
    <property type="entry name" value="WD40 repeat-like"/>
    <property type="match status" value="1"/>
</dbReference>
<dbReference type="Gene3D" id="2.130.10.10">
    <property type="entry name" value="YVTN repeat-like/Quinoprotein amine dehydrogenase"/>
    <property type="match status" value="1"/>
</dbReference>
<keyword evidence="3" id="KW-0677">Repeat</keyword>
<reference evidence="5 6" key="1">
    <citation type="submission" date="2024-04" db="EMBL/GenBank/DDBJ databases">
        <authorList>
            <person name="Waldvogel A.-M."/>
            <person name="Schoenle A."/>
        </authorList>
    </citation>
    <scope>NUCLEOTIDE SEQUENCE [LARGE SCALE GENOMIC DNA]</scope>
</reference>
<dbReference type="InterPro" id="IPR015943">
    <property type="entry name" value="WD40/YVTN_repeat-like_dom_sf"/>
</dbReference>
<organism evidence="5 6">
    <name type="scientific">Knipowitschia caucasica</name>
    <name type="common">Caucasian dwarf goby</name>
    <name type="synonym">Pomatoschistus caucasicus</name>
    <dbReference type="NCBI Taxonomy" id="637954"/>
    <lineage>
        <taxon>Eukaryota</taxon>
        <taxon>Metazoa</taxon>
        <taxon>Chordata</taxon>
        <taxon>Craniata</taxon>
        <taxon>Vertebrata</taxon>
        <taxon>Euteleostomi</taxon>
        <taxon>Actinopterygii</taxon>
        <taxon>Neopterygii</taxon>
        <taxon>Teleostei</taxon>
        <taxon>Neoteleostei</taxon>
        <taxon>Acanthomorphata</taxon>
        <taxon>Gobiaria</taxon>
        <taxon>Gobiiformes</taxon>
        <taxon>Gobioidei</taxon>
        <taxon>Gobiidae</taxon>
        <taxon>Gobiinae</taxon>
        <taxon>Knipowitschia</taxon>
    </lineage>
</organism>
<gene>
    <name evidence="5" type="ORF">KC01_LOCUS14212</name>
</gene>
<dbReference type="AlphaFoldDB" id="A0AAV2K5V5"/>
<evidence type="ECO:0000256" key="1">
    <source>
        <dbReference type="ARBA" id="ARBA00022490"/>
    </source>
</evidence>
<accession>A0AAV2K5V5</accession>
<keyword evidence="4" id="KW-0732">Signal</keyword>
<keyword evidence="6" id="KW-1185">Reference proteome</keyword>
<dbReference type="PANTHER" id="PTHR12442:SF34">
    <property type="entry name" value="CYTOPLASMIC DYNEIN 1 INTERMEDIATE CHAIN 1"/>
    <property type="match status" value="1"/>
</dbReference>
<sequence>MRFVVVVVLLEMLRVRLAAQVRPKRRVRLNAGASRRKCVPNASAPKRRCVPNAGASRRKCVPNAGRLTASASQNAGASRRKCVLNAGRLRRKCVQTPVVLYKGRCGSPQGVLNARHPVCCLSVVGTQNAHNLISVSTDGHVCSWSLDMLSQPLESMELLYNKSKPVAVTCLDFPTGDVNNYLVGSEEGAVYMASRHGSKAGICEVFEGHQGPVTGIRGQR</sequence>
<feature type="chain" id="PRO_5043729841" evidence="4">
    <location>
        <begin position="19"/>
        <end position="220"/>
    </location>
</feature>
<protein>
    <submittedName>
        <fullName evidence="5">Uncharacterized protein</fullName>
    </submittedName>
</protein>
<evidence type="ECO:0000256" key="4">
    <source>
        <dbReference type="SAM" id="SignalP"/>
    </source>
</evidence>
<dbReference type="Proteomes" id="UP001497482">
    <property type="component" value="Chromosome 16"/>
</dbReference>
<name>A0AAV2K5V5_KNICA</name>
<dbReference type="GO" id="GO:0045503">
    <property type="term" value="F:dynein light chain binding"/>
    <property type="evidence" value="ECO:0007669"/>
    <property type="project" value="TreeGrafter"/>
</dbReference>
<dbReference type="InterPro" id="IPR050687">
    <property type="entry name" value="Dynein_IC"/>
</dbReference>
<evidence type="ECO:0000256" key="3">
    <source>
        <dbReference type="ARBA" id="ARBA00022737"/>
    </source>
</evidence>
<feature type="signal peptide" evidence="4">
    <location>
        <begin position="1"/>
        <end position="18"/>
    </location>
</feature>
<dbReference type="EMBL" id="OZ035838">
    <property type="protein sequence ID" value="CAL1583781.1"/>
    <property type="molecule type" value="Genomic_DNA"/>
</dbReference>
<keyword evidence="2" id="KW-0853">WD repeat</keyword>
<evidence type="ECO:0000313" key="6">
    <source>
        <dbReference type="Proteomes" id="UP001497482"/>
    </source>
</evidence>
<dbReference type="GO" id="GO:0045504">
    <property type="term" value="F:dynein heavy chain binding"/>
    <property type="evidence" value="ECO:0007669"/>
    <property type="project" value="TreeGrafter"/>
</dbReference>